<sequence>MGCILACFRLKSDKKKNKAHLKSSPVPSKSKEPLLSKESSVSVFISEGMPCEQVGDLNFGGNIGKDILEKELRDEVKFLKSCGTILETPPELRMESEKLITKKDITSSESSSCVPGRLCKELVCDEQQDDSNFTHDSYADFTFGEHQAHSQNGNSISVDTLRNSVYLDVGPESAVLDASSGKGETHIEPHGTKDSVCFGSIELDPKVESVVESAVSDVSPSQEVTQLQVLSHQGVRLESDENDPGTESEVSSLVLDISPSQDVTQVQPLSSKRSPYPTPLKLTDEMETPGTIYQASTQNLRRKNGRVRTQYVYPVLNPVENLRQPTVPSEAYKQLSRSENDKRSPNREEFDKENHGSVKRLRSLTPTSDTRWKATRSPVTEEVTASSLSQWLHIQLEDDEKKETEASAMKNLFPDRTPEVDRPILGAVAMHWNDEEDTSKLAPKWWDGNGIPNTTTKYKEDQKVSWHATPFEERLDKALSEDKLFPHRKEIRRNLVGFNDEDEENDTKSL</sequence>
<feature type="region of interest" description="Disordered" evidence="1">
    <location>
        <begin position="263"/>
        <end position="284"/>
    </location>
</feature>
<protein>
    <recommendedName>
        <fullName evidence="4">Protein JASON</fullName>
    </recommendedName>
</protein>
<evidence type="ECO:0008006" key="4">
    <source>
        <dbReference type="Google" id="ProtNLM"/>
    </source>
</evidence>
<dbReference type="InterPro" id="IPR039300">
    <property type="entry name" value="JASON"/>
</dbReference>
<evidence type="ECO:0000313" key="3">
    <source>
        <dbReference type="Proteomes" id="UP000243459"/>
    </source>
</evidence>
<dbReference type="OMA" id="SPKEWDG"/>
<dbReference type="PANTHER" id="PTHR33318:SF7">
    <property type="entry name" value="PROTEIN JASON"/>
    <property type="match status" value="1"/>
</dbReference>
<dbReference type="GO" id="GO:0007142">
    <property type="term" value="P:male meiosis II"/>
    <property type="evidence" value="ECO:0007669"/>
    <property type="project" value="InterPro"/>
</dbReference>
<feature type="compositionally biased region" description="Polar residues" evidence="1">
    <location>
        <begin position="263"/>
        <end position="273"/>
    </location>
</feature>
<evidence type="ECO:0000256" key="1">
    <source>
        <dbReference type="SAM" id="MobiDB-lite"/>
    </source>
</evidence>
<dbReference type="Gramene" id="ONK74474">
    <property type="protein sequence ID" value="ONK74474"/>
    <property type="gene ID" value="A4U43_C03F6650"/>
</dbReference>
<proteinExistence type="predicted"/>
<reference evidence="3" key="1">
    <citation type="journal article" date="2017" name="Nat. Commun.">
        <title>The asparagus genome sheds light on the origin and evolution of a young Y chromosome.</title>
        <authorList>
            <person name="Harkess A."/>
            <person name="Zhou J."/>
            <person name="Xu C."/>
            <person name="Bowers J.E."/>
            <person name="Van der Hulst R."/>
            <person name="Ayyampalayam S."/>
            <person name="Mercati F."/>
            <person name="Riccardi P."/>
            <person name="McKain M.R."/>
            <person name="Kakrana A."/>
            <person name="Tang H."/>
            <person name="Ray J."/>
            <person name="Groenendijk J."/>
            <person name="Arikit S."/>
            <person name="Mathioni S.M."/>
            <person name="Nakano M."/>
            <person name="Shan H."/>
            <person name="Telgmann-Rauber A."/>
            <person name="Kanno A."/>
            <person name="Yue Z."/>
            <person name="Chen H."/>
            <person name="Li W."/>
            <person name="Chen Y."/>
            <person name="Xu X."/>
            <person name="Zhang Y."/>
            <person name="Luo S."/>
            <person name="Chen H."/>
            <person name="Gao J."/>
            <person name="Mao Z."/>
            <person name="Pires J.C."/>
            <person name="Luo M."/>
            <person name="Kudrna D."/>
            <person name="Wing R.A."/>
            <person name="Meyers B.C."/>
            <person name="Yi K."/>
            <person name="Kong H."/>
            <person name="Lavrijsen P."/>
            <person name="Sunseri F."/>
            <person name="Falavigna A."/>
            <person name="Ye Y."/>
            <person name="Leebens-Mack J.H."/>
            <person name="Chen G."/>
        </authorList>
    </citation>
    <scope>NUCLEOTIDE SEQUENCE [LARGE SCALE GENOMIC DNA]</scope>
    <source>
        <strain evidence="3">cv. DH0086</strain>
    </source>
</reference>
<dbReference type="PANTHER" id="PTHR33318">
    <property type="entry name" value="ASPARTYL/GLUTAMYL-TRNA(ASN/GLN) AMIDOTRANSFERASE SUBUNIT"/>
    <property type="match status" value="1"/>
</dbReference>
<name>A0A5P1F8M6_ASPOF</name>
<keyword evidence="3" id="KW-1185">Reference proteome</keyword>
<dbReference type="AlphaFoldDB" id="A0A5P1F8M6"/>
<feature type="compositionally biased region" description="Basic and acidic residues" evidence="1">
    <location>
        <begin position="336"/>
        <end position="356"/>
    </location>
</feature>
<evidence type="ECO:0000313" key="2">
    <source>
        <dbReference type="EMBL" id="ONK74474.1"/>
    </source>
</evidence>
<feature type="region of interest" description="Disordered" evidence="1">
    <location>
        <begin position="324"/>
        <end position="380"/>
    </location>
</feature>
<gene>
    <name evidence="2" type="ORF">A4U43_C03F6650</name>
</gene>
<accession>A0A5P1F8M6</accession>
<organism evidence="2 3">
    <name type="scientific">Asparagus officinalis</name>
    <name type="common">Garden asparagus</name>
    <dbReference type="NCBI Taxonomy" id="4686"/>
    <lineage>
        <taxon>Eukaryota</taxon>
        <taxon>Viridiplantae</taxon>
        <taxon>Streptophyta</taxon>
        <taxon>Embryophyta</taxon>
        <taxon>Tracheophyta</taxon>
        <taxon>Spermatophyta</taxon>
        <taxon>Magnoliopsida</taxon>
        <taxon>Liliopsida</taxon>
        <taxon>Asparagales</taxon>
        <taxon>Asparagaceae</taxon>
        <taxon>Asparagoideae</taxon>
        <taxon>Asparagus</taxon>
    </lineage>
</organism>
<dbReference type="Proteomes" id="UP000243459">
    <property type="component" value="Chromosome 3"/>
</dbReference>
<dbReference type="EMBL" id="CM007383">
    <property type="protein sequence ID" value="ONK74474.1"/>
    <property type="molecule type" value="Genomic_DNA"/>
</dbReference>
<dbReference type="OrthoDB" id="1932581at2759"/>